<evidence type="ECO:0000313" key="3">
    <source>
        <dbReference type="Proteomes" id="UP000008021"/>
    </source>
</evidence>
<feature type="region of interest" description="Disordered" evidence="1">
    <location>
        <begin position="1"/>
        <end position="36"/>
    </location>
</feature>
<dbReference type="EnsemblPlants" id="OMERI09G10020.1">
    <property type="protein sequence ID" value="OMERI09G10020.1"/>
    <property type="gene ID" value="OMERI09G10020"/>
</dbReference>
<reference evidence="2" key="1">
    <citation type="submission" date="2015-04" db="UniProtKB">
        <authorList>
            <consortium name="EnsemblPlants"/>
        </authorList>
    </citation>
    <scope>IDENTIFICATION</scope>
</reference>
<accession>A0A0E0ESX2</accession>
<evidence type="ECO:0000256" key="1">
    <source>
        <dbReference type="SAM" id="MobiDB-lite"/>
    </source>
</evidence>
<sequence>MVVDEEGPRRSASARGGPTRRDPAIPRSSSEWRRRRVNDDRETIELELDSTGACGRERQGKARVPLSASLELF</sequence>
<dbReference type="Gramene" id="OMERI09G10020.1">
    <property type="protein sequence ID" value="OMERI09G10020.1"/>
    <property type="gene ID" value="OMERI09G10020"/>
</dbReference>
<protein>
    <submittedName>
        <fullName evidence="2">Uncharacterized protein</fullName>
    </submittedName>
</protein>
<dbReference type="Proteomes" id="UP000008021">
    <property type="component" value="Chromosome 9"/>
</dbReference>
<keyword evidence="3" id="KW-1185">Reference proteome</keyword>
<reference evidence="2" key="2">
    <citation type="submission" date="2018-05" db="EMBL/GenBank/DDBJ databases">
        <title>OmerRS3 (Oryza meridionalis Reference Sequence Version 3).</title>
        <authorList>
            <person name="Zhang J."/>
            <person name="Kudrna D."/>
            <person name="Lee S."/>
            <person name="Talag J."/>
            <person name="Welchert J."/>
            <person name="Wing R.A."/>
        </authorList>
    </citation>
    <scope>NUCLEOTIDE SEQUENCE [LARGE SCALE GENOMIC DNA]</scope>
    <source>
        <strain evidence="2">cv. OR44</strain>
    </source>
</reference>
<organism evidence="2">
    <name type="scientific">Oryza meridionalis</name>
    <dbReference type="NCBI Taxonomy" id="40149"/>
    <lineage>
        <taxon>Eukaryota</taxon>
        <taxon>Viridiplantae</taxon>
        <taxon>Streptophyta</taxon>
        <taxon>Embryophyta</taxon>
        <taxon>Tracheophyta</taxon>
        <taxon>Spermatophyta</taxon>
        <taxon>Magnoliopsida</taxon>
        <taxon>Liliopsida</taxon>
        <taxon>Poales</taxon>
        <taxon>Poaceae</taxon>
        <taxon>BOP clade</taxon>
        <taxon>Oryzoideae</taxon>
        <taxon>Oryzeae</taxon>
        <taxon>Oryzinae</taxon>
        <taxon>Oryza</taxon>
    </lineage>
</organism>
<dbReference type="AlphaFoldDB" id="A0A0E0ESX2"/>
<proteinExistence type="predicted"/>
<dbReference type="HOGENOM" id="CLU_2709001_0_0_1"/>
<evidence type="ECO:0000313" key="2">
    <source>
        <dbReference type="EnsemblPlants" id="OMERI09G10020.1"/>
    </source>
</evidence>
<name>A0A0E0ESX2_9ORYZ</name>